<dbReference type="GO" id="GO:0006508">
    <property type="term" value="P:proteolysis"/>
    <property type="evidence" value="ECO:0007669"/>
    <property type="project" value="UniProtKB-KW"/>
</dbReference>
<evidence type="ECO:0000256" key="6">
    <source>
        <dbReference type="RuleBase" id="RU003653"/>
    </source>
</evidence>
<comment type="catalytic activity">
    <reaction evidence="5 6">
        <text>Release of N-terminal amino acids, preferentially methionine, from peptides and arylamides.</text>
        <dbReference type="EC" id="3.4.11.18"/>
    </reaction>
</comment>
<keyword evidence="1 5" id="KW-0031">Aminopeptidase</keyword>
<feature type="binding site" evidence="5">
    <location>
        <position position="313"/>
    </location>
    <ligand>
        <name>a divalent metal cation</name>
        <dbReference type="ChEBI" id="CHEBI:60240"/>
        <label>2</label>
        <note>catalytic</note>
    </ligand>
</feature>
<keyword evidence="9" id="KW-1185">Reference proteome</keyword>
<comment type="caution">
    <text evidence="8">The sequence shown here is derived from an EMBL/GenBank/DDBJ whole genome shotgun (WGS) entry which is preliminary data.</text>
</comment>
<dbReference type="HAMAP" id="MF_01974">
    <property type="entry name" value="MetAP_1"/>
    <property type="match status" value="1"/>
</dbReference>
<proteinExistence type="inferred from homology"/>
<dbReference type="AlphaFoldDB" id="A0AB34IYU9"/>
<dbReference type="GO" id="GO:0046872">
    <property type="term" value="F:metal ion binding"/>
    <property type="evidence" value="ECO:0007669"/>
    <property type="project" value="UniProtKB-UniRule"/>
</dbReference>
<dbReference type="GO" id="GO:0005829">
    <property type="term" value="C:cytosol"/>
    <property type="evidence" value="ECO:0007669"/>
    <property type="project" value="TreeGrafter"/>
</dbReference>
<comment type="similarity">
    <text evidence="5">Belongs to the peptidase M24A family. Methionine aminopeptidase type 1 subfamily.</text>
</comment>
<gene>
    <name evidence="8" type="ORF">AB1Y20_007745</name>
</gene>
<protein>
    <recommendedName>
        <fullName evidence="6">Methionine aminopeptidase</fullName>
        <ecNumber evidence="6">3.4.11.18</ecNumber>
    </recommendedName>
</protein>
<dbReference type="InterPro" id="IPR000994">
    <property type="entry name" value="Pept_M24"/>
</dbReference>
<dbReference type="EC" id="3.4.11.18" evidence="6"/>
<comment type="cofactor">
    <cofactor evidence="5">
        <name>Co(2+)</name>
        <dbReference type="ChEBI" id="CHEBI:48828"/>
    </cofactor>
    <cofactor evidence="5">
        <name>Zn(2+)</name>
        <dbReference type="ChEBI" id="CHEBI:29105"/>
    </cofactor>
    <cofactor evidence="5">
        <name>Mn(2+)</name>
        <dbReference type="ChEBI" id="CHEBI:29035"/>
    </cofactor>
    <cofactor evidence="5">
        <name>Fe(2+)</name>
        <dbReference type="ChEBI" id="CHEBI:29033"/>
    </cofactor>
    <text evidence="5">Binds 2 divalent metal cations per subunit. Has a high-affinity and a low affinity metal-binding site. The true nature of the physiological cofactor is under debate. The enzyme is active with cobalt, zinc, manganese or divalent iron ions. Most likely, methionine aminopeptidases function as mononuclear Fe(2+)-metalloproteases under physiological conditions, and the catalytically relevant metal-binding site has been assigned to the histidine-containing high-affinity site.</text>
</comment>
<feature type="binding site" evidence="5">
    <location>
        <position position="176"/>
    </location>
    <ligand>
        <name>a divalent metal cation</name>
        <dbReference type="ChEBI" id="CHEBI:60240"/>
        <label>1</label>
    </ligand>
</feature>
<keyword evidence="3 5" id="KW-0479">Metal-binding</keyword>
<dbReference type="InterPro" id="IPR001714">
    <property type="entry name" value="Pept_M24_MAP"/>
</dbReference>
<dbReference type="Pfam" id="PF00557">
    <property type="entry name" value="Peptidase_M24"/>
    <property type="match status" value="1"/>
</dbReference>
<organism evidence="8 9">
    <name type="scientific">Prymnesium parvum</name>
    <name type="common">Toxic golden alga</name>
    <dbReference type="NCBI Taxonomy" id="97485"/>
    <lineage>
        <taxon>Eukaryota</taxon>
        <taxon>Haptista</taxon>
        <taxon>Haptophyta</taxon>
        <taxon>Prymnesiophyceae</taxon>
        <taxon>Prymnesiales</taxon>
        <taxon>Prymnesiaceae</taxon>
        <taxon>Prymnesium</taxon>
    </lineage>
</organism>
<evidence type="ECO:0000259" key="7">
    <source>
        <dbReference type="Pfam" id="PF00557"/>
    </source>
</evidence>
<feature type="binding site" evidence="5">
    <location>
        <position position="257"/>
    </location>
    <ligand>
        <name>substrate</name>
    </ligand>
</feature>
<keyword evidence="4 5" id="KW-0378">Hydrolase</keyword>
<dbReference type="InterPro" id="IPR002467">
    <property type="entry name" value="Pept_M24A_MAP1"/>
</dbReference>
<dbReference type="GO" id="GO:0070006">
    <property type="term" value="F:metalloaminopeptidase activity"/>
    <property type="evidence" value="ECO:0007669"/>
    <property type="project" value="UniProtKB-UniRule"/>
</dbReference>
<dbReference type="PANTHER" id="PTHR43330">
    <property type="entry name" value="METHIONINE AMINOPEPTIDASE"/>
    <property type="match status" value="1"/>
</dbReference>
<evidence type="ECO:0000256" key="5">
    <source>
        <dbReference type="HAMAP-Rule" id="MF_03174"/>
    </source>
</evidence>
<name>A0AB34IYU9_PRYPA</name>
<dbReference type="EMBL" id="JBGBPQ010000017">
    <property type="protein sequence ID" value="KAL1508158.1"/>
    <property type="molecule type" value="Genomic_DNA"/>
</dbReference>
<dbReference type="InterPro" id="IPR036005">
    <property type="entry name" value="Creatinase/aminopeptidase-like"/>
</dbReference>
<feature type="binding site" evidence="5">
    <location>
        <position position="187"/>
    </location>
    <ligand>
        <name>a divalent metal cation</name>
        <dbReference type="ChEBI" id="CHEBI:60240"/>
        <label>1</label>
    </ligand>
</feature>
<sequence>MLLVASSAAWRLPPRTIRSGAAVRCYMLGGGFGTSTKKDSFKYTGKLRPGKVSARREVPREIVCPDYARDGQPKSRGPLLPWQVEVKSDEDIEGMRAAGRIAREVLDLAGAAVAPGVRTDDIDALVHEETIKRAAYPSPLNYHGFPKSCCTSVNEVICHGIPDSYKLKDGDIVNIDVTCYYGGYHGDCSETYLVGNVDEKGKRLVKATYDCWQAAINYCKPGQPFNGIGSIIEDYVTPLGYSSVATFCGHGIGKTFHCTPNILHTKNNEPGKMQVGHVFTIEPMICEGTHRHVEWADGWTATTKDGKRSAQFEHTLLITPTGVELLTGKLPTSPKYFWEE</sequence>
<feature type="binding site" evidence="5">
    <location>
        <position position="159"/>
    </location>
    <ligand>
        <name>substrate</name>
    </ligand>
</feature>
<reference evidence="8 9" key="1">
    <citation type="journal article" date="2024" name="Science">
        <title>Giant polyketide synthase enzymes in the biosynthesis of giant marine polyether toxins.</title>
        <authorList>
            <person name="Fallon T.R."/>
            <person name="Shende V.V."/>
            <person name="Wierzbicki I.H."/>
            <person name="Pendleton A.L."/>
            <person name="Watervoot N.F."/>
            <person name="Auber R.P."/>
            <person name="Gonzalez D.J."/>
            <person name="Wisecaver J.H."/>
            <person name="Moore B.S."/>
        </authorList>
    </citation>
    <scope>NUCLEOTIDE SEQUENCE [LARGE SCALE GENOMIC DNA]</scope>
    <source>
        <strain evidence="8 9">12B1</strain>
    </source>
</reference>
<dbReference type="NCBIfam" id="TIGR00500">
    <property type="entry name" value="met_pdase_I"/>
    <property type="match status" value="1"/>
</dbReference>
<dbReference type="PRINTS" id="PR00599">
    <property type="entry name" value="MAPEPTIDASE"/>
</dbReference>
<feature type="binding site" evidence="5">
    <location>
        <position position="250"/>
    </location>
    <ligand>
        <name>a divalent metal cation</name>
        <dbReference type="ChEBI" id="CHEBI:60240"/>
        <label>2</label>
        <note>catalytic</note>
    </ligand>
</feature>
<accession>A0AB34IYU9</accession>
<feature type="binding site" evidence="5">
    <location>
        <position position="187"/>
    </location>
    <ligand>
        <name>a divalent metal cation</name>
        <dbReference type="ChEBI" id="CHEBI:60240"/>
        <label>2</label>
        <note>catalytic</note>
    </ligand>
</feature>
<feature type="binding site" evidence="5">
    <location>
        <position position="282"/>
    </location>
    <ligand>
        <name>a divalent metal cation</name>
        <dbReference type="ChEBI" id="CHEBI:60240"/>
        <label>2</label>
        <note>catalytic</note>
    </ligand>
</feature>
<dbReference type="PANTHER" id="PTHR43330:SF7">
    <property type="entry name" value="METHIONINE AMINOPEPTIDASE 1"/>
    <property type="match status" value="1"/>
</dbReference>
<dbReference type="Gene3D" id="3.90.230.10">
    <property type="entry name" value="Creatinase/methionine aminopeptidase superfamily"/>
    <property type="match status" value="1"/>
</dbReference>
<dbReference type="GO" id="GO:0004239">
    <property type="term" value="F:initiator methionyl aminopeptidase activity"/>
    <property type="evidence" value="ECO:0007669"/>
    <property type="project" value="UniProtKB-UniRule"/>
</dbReference>
<dbReference type="Proteomes" id="UP001515480">
    <property type="component" value="Unassembled WGS sequence"/>
</dbReference>
<keyword evidence="2 5" id="KW-0645">Protease</keyword>
<dbReference type="CDD" id="cd01086">
    <property type="entry name" value="MetAP1"/>
    <property type="match status" value="1"/>
</dbReference>
<evidence type="ECO:0000313" key="9">
    <source>
        <dbReference type="Proteomes" id="UP001515480"/>
    </source>
</evidence>
<evidence type="ECO:0000256" key="1">
    <source>
        <dbReference type="ARBA" id="ARBA00022438"/>
    </source>
</evidence>
<comment type="function">
    <text evidence="6">Cotranslationally removes the N-terminal methionine from nascent proteins. The N-terminal methionine is often cleaved when the second residue in the primary sequence is small and uncharged (Met-Ala-, Cys, Gly, Pro, Ser, Thr, or Val).</text>
</comment>
<evidence type="ECO:0000313" key="8">
    <source>
        <dbReference type="EMBL" id="KAL1508158.1"/>
    </source>
</evidence>
<dbReference type="SUPFAM" id="SSF55920">
    <property type="entry name" value="Creatinase/aminopeptidase"/>
    <property type="match status" value="1"/>
</dbReference>
<feature type="binding site" evidence="5">
    <location>
        <position position="313"/>
    </location>
    <ligand>
        <name>a divalent metal cation</name>
        <dbReference type="ChEBI" id="CHEBI:60240"/>
        <label>1</label>
    </ligand>
</feature>
<evidence type="ECO:0000256" key="3">
    <source>
        <dbReference type="ARBA" id="ARBA00022723"/>
    </source>
</evidence>
<evidence type="ECO:0000256" key="4">
    <source>
        <dbReference type="ARBA" id="ARBA00022801"/>
    </source>
</evidence>
<feature type="domain" description="Peptidase M24" evidence="7">
    <location>
        <begin position="93"/>
        <end position="319"/>
    </location>
</feature>
<evidence type="ECO:0000256" key="2">
    <source>
        <dbReference type="ARBA" id="ARBA00022670"/>
    </source>
</evidence>